<proteinExistence type="predicted"/>
<evidence type="ECO:0008006" key="3">
    <source>
        <dbReference type="Google" id="ProtNLM"/>
    </source>
</evidence>
<name>A0A1H5UPZ4_9FLAO</name>
<sequence>MITERTEAIARIVVNSAFKVHKELGPVYWKEFMKFVWHTKSVKRVLM</sequence>
<dbReference type="AlphaFoldDB" id="A0A1H5UPZ4"/>
<organism evidence="1 2">
    <name type="scientific">Flavobacterium urumqiense</name>
    <dbReference type="NCBI Taxonomy" id="935224"/>
    <lineage>
        <taxon>Bacteria</taxon>
        <taxon>Pseudomonadati</taxon>
        <taxon>Bacteroidota</taxon>
        <taxon>Flavobacteriia</taxon>
        <taxon>Flavobacteriales</taxon>
        <taxon>Flavobacteriaceae</taxon>
        <taxon>Flavobacterium</taxon>
    </lineage>
</organism>
<evidence type="ECO:0000313" key="2">
    <source>
        <dbReference type="Proteomes" id="UP000236737"/>
    </source>
</evidence>
<dbReference type="EMBL" id="FNVP01000002">
    <property type="protein sequence ID" value="SEF76498.1"/>
    <property type="molecule type" value="Genomic_DNA"/>
</dbReference>
<reference evidence="2" key="1">
    <citation type="submission" date="2016-10" db="EMBL/GenBank/DDBJ databases">
        <authorList>
            <person name="Varghese N."/>
            <person name="Submissions S."/>
        </authorList>
    </citation>
    <scope>NUCLEOTIDE SEQUENCE [LARGE SCALE GENOMIC DNA]</scope>
    <source>
        <strain evidence="2">CGMCC 1.9230</strain>
    </source>
</reference>
<evidence type="ECO:0000313" key="1">
    <source>
        <dbReference type="EMBL" id="SEF76498.1"/>
    </source>
</evidence>
<protein>
    <recommendedName>
        <fullName evidence="3">GxxExxY protein</fullName>
    </recommendedName>
</protein>
<gene>
    <name evidence="1" type="ORF">SAMN04488130_102341</name>
</gene>
<accession>A0A1H5UPZ4</accession>
<dbReference type="Proteomes" id="UP000236737">
    <property type="component" value="Unassembled WGS sequence"/>
</dbReference>
<keyword evidence="2" id="KW-1185">Reference proteome</keyword>